<sequence>MPTTKKIYFTDAFAPWQRGSNEERNSRIREYYPKGTAFGHELQVRLNAVTKEINNKPMGVLDWHSPQFKFNMATKRTKHKQVS</sequence>
<protein>
    <recommendedName>
        <fullName evidence="3">IS30 family transposase</fullName>
    </recommendedName>
</protein>
<name>A0A1X0VBS7_LEUPS</name>
<dbReference type="GO" id="GO:0004803">
    <property type="term" value="F:transposase activity"/>
    <property type="evidence" value="ECO:0007669"/>
    <property type="project" value="TreeGrafter"/>
</dbReference>
<evidence type="ECO:0008006" key="3">
    <source>
        <dbReference type="Google" id="ProtNLM"/>
    </source>
</evidence>
<dbReference type="GO" id="GO:0005829">
    <property type="term" value="C:cytosol"/>
    <property type="evidence" value="ECO:0007669"/>
    <property type="project" value="TreeGrafter"/>
</dbReference>
<dbReference type="InterPro" id="IPR051917">
    <property type="entry name" value="Transposase-Integrase"/>
</dbReference>
<evidence type="ECO:0000313" key="1">
    <source>
        <dbReference type="EMBL" id="ORI97046.1"/>
    </source>
</evidence>
<dbReference type="AlphaFoldDB" id="A0A1X0VBS7"/>
<reference evidence="1 2" key="1">
    <citation type="journal article" date="2017" name="Front. Microbiol.">
        <title>Genomic Characterization of Dairy Associated Leuconostoc Species and Diversity of Leuconostocs in Undefined Mixed Mesophilic Starter Cultures.</title>
        <authorList>
            <person name="Frantzen C.A."/>
            <person name="Kot W."/>
            <person name="Pedersen T.B."/>
            <person name="Ardo Y.M."/>
            <person name="Broadbent J.R."/>
            <person name="Neve H."/>
            <person name="Hansen L.H."/>
            <person name="Dal Bello F."/>
            <person name="Ostlie H.M."/>
            <person name="Kleppen H.P."/>
            <person name="Vogensen F.K."/>
            <person name="Holo H."/>
        </authorList>
    </citation>
    <scope>NUCLEOTIDE SEQUENCE [LARGE SCALE GENOMIC DNA]</scope>
    <source>
        <strain evidence="1 2">LMGCF08</strain>
    </source>
</reference>
<organism evidence="1 2">
    <name type="scientific">Leuconostoc pseudomesenteroides</name>
    <dbReference type="NCBI Taxonomy" id="33968"/>
    <lineage>
        <taxon>Bacteria</taxon>
        <taxon>Bacillati</taxon>
        <taxon>Bacillota</taxon>
        <taxon>Bacilli</taxon>
        <taxon>Lactobacillales</taxon>
        <taxon>Lactobacillaceae</taxon>
        <taxon>Leuconostoc</taxon>
    </lineage>
</organism>
<dbReference type="PANTHER" id="PTHR10948:SF23">
    <property type="entry name" value="TRANSPOSASE INSI FOR INSERTION SEQUENCE ELEMENT IS30A-RELATED"/>
    <property type="match status" value="1"/>
</dbReference>
<dbReference type="InterPro" id="IPR012337">
    <property type="entry name" value="RNaseH-like_sf"/>
</dbReference>
<accession>A0A1X0VBS7</accession>
<dbReference type="GO" id="GO:0032196">
    <property type="term" value="P:transposition"/>
    <property type="evidence" value="ECO:0007669"/>
    <property type="project" value="TreeGrafter"/>
</dbReference>
<evidence type="ECO:0000313" key="2">
    <source>
        <dbReference type="Proteomes" id="UP000192288"/>
    </source>
</evidence>
<dbReference type="SUPFAM" id="SSF53098">
    <property type="entry name" value="Ribonuclease H-like"/>
    <property type="match status" value="1"/>
</dbReference>
<gene>
    <name evidence="1" type="ORF">BMR96_09375</name>
</gene>
<comment type="caution">
    <text evidence="1">The sequence shown here is derived from an EMBL/GenBank/DDBJ whole genome shotgun (WGS) entry which is preliminary data.</text>
</comment>
<dbReference type="PANTHER" id="PTHR10948">
    <property type="entry name" value="TRANSPOSASE"/>
    <property type="match status" value="1"/>
</dbReference>
<proteinExistence type="predicted"/>
<dbReference type="Proteomes" id="UP000192288">
    <property type="component" value="Unassembled WGS sequence"/>
</dbReference>
<dbReference type="EMBL" id="MPLS01000060">
    <property type="protein sequence ID" value="ORI97046.1"/>
    <property type="molecule type" value="Genomic_DNA"/>
</dbReference>